<sequence length="381" mass="43212">MKLPVELCTTIIRLVPETKDLASLCQVSRMFNREASPPLYRSVEFFFSPKHQVQFSQTVTSNAAGTYVIVATLDLTSHPGVDTARVVNGILRAVPNLRELHLASLDSNPPSSIFSGCQFKLHTFHNHAIDIARTLSFLVGQPNIHEWLHNMPFVYDGDDEDSFFSMHPDILPDVSIMDIDPEILQDFLGPFPSVTHLHLRFHEETENMDDYQLLELVDLFPNLISLSVDLEGTDEYLGSSAALGIIAETHPHLKHLCLIDNIHKSYSRAEPQTAFRELLEDLSALEELETFVYVPPEERCIPEGGIQPWWKRLHSKEGESQDWTRTAEMLLSSAPSLTKVAFPTEAWRIVRPLSSYIKTHDSQVRQETARPLSTYSWHSLS</sequence>
<evidence type="ECO:0000313" key="1">
    <source>
        <dbReference type="EMBL" id="KDQ55573.1"/>
    </source>
</evidence>
<dbReference type="Gene3D" id="3.80.10.10">
    <property type="entry name" value="Ribonuclease Inhibitor"/>
    <property type="match status" value="1"/>
</dbReference>
<proteinExistence type="predicted"/>
<dbReference type="HOGENOM" id="CLU_062057_0_0_1"/>
<name>A0A067PL01_9AGAM</name>
<gene>
    <name evidence="1" type="ORF">JAAARDRAFT_59596</name>
</gene>
<dbReference type="EMBL" id="KL197724">
    <property type="protein sequence ID" value="KDQ55573.1"/>
    <property type="molecule type" value="Genomic_DNA"/>
</dbReference>
<reference evidence="2" key="1">
    <citation type="journal article" date="2014" name="Proc. Natl. Acad. Sci. U.S.A.">
        <title>Extensive sampling of basidiomycete genomes demonstrates inadequacy of the white-rot/brown-rot paradigm for wood decay fungi.</title>
        <authorList>
            <person name="Riley R."/>
            <person name="Salamov A.A."/>
            <person name="Brown D.W."/>
            <person name="Nagy L.G."/>
            <person name="Floudas D."/>
            <person name="Held B.W."/>
            <person name="Levasseur A."/>
            <person name="Lombard V."/>
            <person name="Morin E."/>
            <person name="Otillar R."/>
            <person name="Lindquist E.A."/>
            <person name="Sun H."/>
            <person name="LaButti K.M."/>
            <person name="Schmutz J."/>
            <person name="Jabbour D."/>
            <person name="Luo H."/>
            <person name="Baker S.E."/>
            <person name="Pisabarro A.G."/>
            <person name="Walton J.D."/>
            <person name="Blanchette R.A."/>
            <person name="Henrissat B."/>
            <person name="Martin F."/>
            <person name="Cullen D."/>
            <person name="Hibbett D.S."/>
            <person name="Grigoriev I.V."/>
        </authorList>
    </citation>
    <scope>NUCLEOTIDE SEQUENCE [LARGE SCALE GENOMIC DNA]</scope>
    <source>
        <strain evidence="2">MUCL 33604</strain>
    </source>
</reference>
<dbReference type="InParanoid" id="A0A067PL01"/>
<keyword evidence="2" id="KW-1185">Reference proteome</keyword>
<organism evidence="1 2">
    <name type="scientific">Jaapia argillacea MUCL 33604</name>
    <dbReference type="NCBI Taxonomy" id="933084"/>
    <lineage>
        <taxon>Eukaryota</taxon>
        <taxon>Fungi</taxon>
        <taxon>Dikarya</taxon>
        <taxon>Basidiomycota</taxon>
        <taxon>Agaricomycotina</taxon>
        <taxon>Agaricomycetes</taxon>
        <taxon>Agaricomycetidae</taxon>
        <taxon>Jaapiales</taxon>
        <taxon>Jaapiaceae</taxon>
        <taxon>Jaapia</taxon>
    </lineage>
</organism>
<protein>
    <submittedName>
        <fullName evidence="1">Uncharacterized protein</fullName>
    </submittedName>
</protein>
<dbReference type="AlphaFoldDB" id="A0A067PL01"/>
<dbReference type="Proteomes" id="UP000027265">
    <property type="component" value="Unassembled WGS sequence"/>
</dbReference>
<evidence type="ECO:0000313" key="2">
    <source>
        <dbReference type="Proteomes" id="UP000027265"/>
    </source>
</evidence>
<accession>A0A067PL01</accession>
<dbReference type="InterPro" id="IPR032675">
    <property type="entry name" value="LRR_dom_sf"/>
</dbReference>
<dbReference type="SUPFAM" id="SSF52047">
    <property type="entry name" value="RNI-like"/>
    <property type="match status" value="1"/>
</dbReference>